<dbReference type="OrthoDB" id="6388240at2"/>
<feature type="compositionally biased region" description="Polar residues" evidence="1">
    <location>
        <begin position="61"/>
        <end position="80"/>
    </location>
</feature>
<dbReference type="eggNOG" id="ENOG5031U21">
    <property type="taxonomic scope" value="Bacteria"/>
</dbReference>
<evidence type="ECO:0000313" key="2">
    <source>
        <dbReference type="EMBL" id="ACR10700.1"/>
    </source>
</evidence>
<accession>C5BU16</accession>
<evidence type="ECO:0000256" key="1">
    <source>
        <dbReference type="SAM" id="MobiDB-lite"/>
    </source>
</evidence>
<dbReference type="HOGENOM" id="CLU_2588546_0_0_6"/>
<dbReference type="STRING" id="377629.TERTU_1669"/>
<dbReference type="EMBL" id="CP001614">
    <property type="protein sequence ID" value="ACR10700.1"/>
    <property type="molecule type" value="Genomic_DNA"/>
</dbReference>
<feature type="region of interest" description="Disordered" evidence="1">
    <location>
        <begin position="50"/>
        <end position="80"/>
    </location>
</feature>
<evidence type="ECO:0000313" key="3">
    <source>
        <dbReference type="Proteomes" id="UP000009080"/>
    </source>
</evidence>
<name>C5BU16_TERTT</name>
<protein>
    <submittedName>
        <fullName evidence="2">Uncharacterized protein</fullName>
    </submittedName>
</protein>
<reference evidence="2 3" key="1">
    <citation type="journal article" date="2009" name="PLoS ONE">
        <title>The complete genome of Teredinibacter turnerae T7901: an intracellular endosymbiont of marine wood-boring bivalves (shipworms).</title>
        <authorList>
            <person name="Yang J.C."/>
            <person name="Madupu R."/>
            <person name="Durkin A.S."/>
            <person name="Ekborg N.A."/>
            <person name="Pedamallu C.S."/>
            <person name="Hostetler J.B."/>
            <person name="Radune D."/>
            <person name="Toms B.S."/>
            <person name="Henrissat B."/>
            <person name="Coutinho P.M."/>
            <person name="Schwarz S."/>
            <person name="Field L."/>
            <person name="Trindade-Silva A.E."/>
            <person name="Soares C.A.G."/>
            <person name="Elshahawi S."/>
            <person name="Hanora A."/>
            <person name="Schmidt E.W."/>
            <person name="Haygood M.G."/>
            <person name="Posfai J."/>
            <person name="Benner J."/>
            <person name="Madinger C."/>
            <person name="Nove J."/>
            <person name="Anton B."/>
            <person name="Chaudhary K."/>
            <person name="Foster J."/>
            <person name="Holman A."/>
            <person name="Kumar S."/>
            <person name="Lessard P.A."/>
            <person name="Luyten Y.A."/>
            <person name="Slatko B."/>
            <person name="Wood N."/>
            <person name="Wu B."/>
            <person name="Teplitski M."/>
            <person name="Mougous J.D."/>
            <person name="Ward N."/>
            <person name="Eisen J.A."/>
            <person name="Badger J.H."/>
            <person name="Distel D.L."/>
        </authorList>
    </citation>
    <scope>NUCLEOTIDE SEQUENCE [LARGE SCALE GENOMIC DNA]</scope>
    <source>
        <strain evidence="3">ATCC 39867 / T7901</strain>
    </source>
</reference>
<keyword evidence="3" id="KW-1185">Reference proteome</keyword>
<dbReference type="RefSeq" id="WP_015816812.1">
    <property type="nucleotide sequence ID" value="NC_012997.1"/>
</dbReference>
<gene>
    <name evidence="2" type="ordered locus">TERTU_1669</name>
</gene>
<dbReference type="KEGG" id="ttu:TERTU_1669"/>
<organism evidence="2 3">
    <name type="scientific">Teredinibacter turnerae (strain ATCC 39867 / T7901)</name>
    <dbReference type="NCBI Taxonomy" id="377629"/>
    <lineage>
        <taxon>Bacteria</taxon>
        <taxon>Pseudomonadati</taxon>
        <taxon>Pseudomonadota</taxon>
        <taxon>Gammaproteobacteria</taxon>
        <taxon>Cellvibrionales</taxon>
        <taxon>Cellvibrionaceae</taxon>
        <taxon>Teredinibacter</taxon>
    </lineage>
</organism>
<dbReference type="AlphaFoldDB" id="C5BU16"/>
<dbReference type="Proteomes" id="UP000009080">
    <property type="component" value="Chromosome"/>
</dbReference>
<proteinExistence type="predicted"/>
<sequence length="80" mass="9261">MAQGNSYSEMIREISRAYYNRSLTLDEYRSERKWILDAVDSEYNGIEIRGLNTAPGEPDKTNSMTTVFYGPTDTQPNFRK</sequence>